<evidence type="ECO:0000256" key="3">
    <source>
        <dbReference type="RuleBase" id="RU004508"/>
    </source>
</evidence>
<dbReference type="AlphaFoldDB" id="A0A9J6RBS7"/>
<name>A0A9J6RBS7_9BACI</name>
<feature type="active site" description="Proton acceptor" evidence="1">
    <location>
        <position position="182"/>
    </location>
</feature>
<keyword evidence="5" id="KW-1185">Reference proteome</keyword>
<dbReference type="InterPro" id="IPR012749">
    <property type="entry name" value="WecE-like"/>
</dbReference>
<dbReference type="EC" id="2.6.1.59" evidence="4"/>
<dbReference type="PANTHER" id="PTHR30244:SF34">
    <property type="entry name" value="DTDP-4-AMINO-4,6-DIDEOXYGALACTOSE TRANSAMINASE"/>
    <property type="match status" value="1"/>
</dbReference>
<dbReference type="Proteomes" id="UP001084197">
    <property type="component" value="Unassembled WGS sequence"/>
</dbReference>
<dbReference type="FunFam" id="3.40.640.10:FF:000037">
    <property type="entry name" value="dTDP-4-amino-4,6-dideoxygalactose transaminase"/>
    <property type="match status" value="1"/>
</dbReference>
<dbReference type="InterPro" id="IPR000653">
    <property type="entry name" value="DegT/StrS_aminotransferase"/>
</dbReference>
<dbReference type="GO" id="GO:0019180">
    <property type="term" value="F:dTDP-4-amino-4,6-dideoxygalactose transaminase activity"/>
    <property type="evidence" value="ECO:0007669"/>
    <property type="project" value="UniProtKB-EC"/>
</dbReference>
<dbReference type="Pfam" id="PF01041">
    <property type="entry name" value="DegT_DnrJ_EryC1"/>
    <property type="match status" value="1"/>
</dbReference>
<comment type="similarity">
    <text evidence="3">Belongs to the DegT/DnrJ/EryC1 family.</text>
</comment>
<dbReference type="SUPFAM" id="SSF53383">
    <property type="entry name" value="PLP-dependent transferases"/>
    <property type="match status" value="1"/>
</dbReference>
<dbReference type="InterPro" id="IPR015421">
    <property type="entry name" value="PyrdxlP-dep_Trfase_major"/>
</dbReference>
<keyword evidence="4" id="KW-0032">Aminotransferase</keyword>
<dbReference type="GO" id="GO:0000271">
    <property type="term" value="P:polysaccharide biosynthetic process"/>
    <property type="evidence" value="ECO:0007669"/>
    <property type="project" value="TreeGrafter"/>
</dbReference>
<comment type="caution">
    <text evidence="4">The sequence shown here is derived from an EMBL/GenBank/DDBJ whole genome shotgun (WGS) entry which is preliminary data.</text>
</comment>
<dbReference type="PIRSF" id="PIRSF000390">
    <property type="entry name" value="PLP_StrS"/>
    <property type="match status" value="1"/>
</dbReference>
<accession>A0A9J6RBS7</accession>
<organism evidence="4 5">
    <name type="scientific">Natronobacillus azotifigens</name>
    <dbReference type="NCBI Taxonomy" id="472978"/>
    <lineage>
        <taxon>Bacteria</taxon>
        <taxon>Bacillati</taxon>
        <taxon>Bacillota</taxon>
        <taxon>Bacilli</taxon>
        <taxon>Bacillales</taxon>
        <taxon>Bacillaceae</taxon>
        <taxon>Natronobacillus</taxon>
    </lineage>
</organism>
<evidence type="ECO:0000313" key="5">
    <source>
        <dbReference type="Proteomes" id="UP001084197"/>
    </source>
</evidence>
<keyword evidence="2 3" id="KW-0663">Pyridoxal phosphate</keyword>
<dbReference type="Gene3D" id="3.40.640.10">
    <property type="entry name" value="Type I PLP-dependent aspartate aminotransferase-like (Major domain)"/>
    <property type="match status" value="1"/>
</dbReference>
<evidence type="ECO:0000256" key="2">
    <source>
        <dbReference type="PIRSR" id="PIRSR000390-2"/>
    </source>
</evidence>
<evidence type="ECO:0000256" key="1">
    <source>
        <dbReference type="PIRSR" id="PIRSR000390-1"/>
    </source>
</evidence>
<dbReference type="RefSeq" id="WP_268779769.1">
    <property type="nucleotide sequence ID" value="NZ_JAPRAT010000011.1"/>
</dbReference>
<proteinExistence type="inferred from homology"/>
<protein>
    <submittedName>
        <fullName evidence="4">dTDP-4-amino-4,6-dideoxygalactose transaminase</fullName>
        <ecNumber evidence="4">2.6.1.59</ecNumber>
    </submittedName>
</protein>
<sequence length="378" mass="43330">MINFNKPPFIGKEQKYIREVIEDRQKICGDGHFTMKCNSWFEKNFSIPKVLLTTSCTHALEMAAILANIQPGDEVIAPSFTFVSTVNAFVLRGAKIIFVDIRPDTMNIDENLIEQAITCKTKAIVPVHYAGVSCEMNRILEIAKKYNLVVIEDAAQGVMSKYNGKALGAIGDLGTYSFHETKNYTMGEGGALLIQNKNLIERAEIIREKGTNRSKFFRGQIDKYSWVDIGSSYLPSELNAAYLYAQLEEAEMINTNRLKTWNLYYRELKELEDKGLIELPVIPSNCQHNAHMFYIKCSTFEERQALIKYLKRKQITASFHYIPLHSSEAGKKYGEFYGEDKYTTTESERILRLPLYYKISEEDMSEVTNSIKHFYKGK</sequence>
<dbReference type="CDD" id="cd00616">
    <property type="entry name" value="AHBA_syn"/>
    <property type="match status" value="1"/>
</dbReference>
<gene>
    <name evidence="4" type="primary">rffA</name>
    <name evidence="4" type="synonym">fcnA</name>
    <name evidence="4" type="synonym">wecE</name>
    <name evidence="4" type="ORF">OWO01_07220</name>
</gene>
<dbReference type="PANTHER" id="PTHR30244">
    <property type="entry name" value="TRANSAMINASE"/>
    <property type="match status" value="1"/>
</dbReference>
<dbReference type="EMBL" id="JAPRAT010000011">
    <property type="protein sequence ID" value="MCZ0702999.1"/>
    <property type="molecule type" value="Genomic_DNA"/>
</dbReference>
<feature type="modified residue" description="N6-(pyridoxal phosphate)lysine" evidence="2">
    <location>
        <position position="182"/>
    </location>
</feature>
<keyword evidence="4" id="KW-0808">Transferase</keyword>
<dbReference type="NCBIfam" id="NF008687">
    <property type="entry name" value="PRK11706.1"/>
    <property type="match status" value="1"/>
</dbReference>
<evidence type="ECO:0000313" key="4">
    <source>
        <dbReference type="EMBL" id="MCZ0702999.1"/>
    </source>
</evidence>
<dbReference type="NCBIfam" id="TIGR02379">
    <property type="entry name" value="ECA_wecE"/>
    <property type="match status" value="1"/>
</dbReference>
<dbReference type="InterPro" id="IPR015424">
    <property type="entry name" value="PyrdxlP-dep_Trfase"/>
</dbReference>
<reference evidence="4" key="1">
    <citation type="submission" date="2022-11" db="EMBL/GenBank/DDBJ databases">
        <title>WGS of Natronobacillus azotifigens 24KS-1, an anaerobic diazotrophic haloalkaliphile from soda-rich habitats.</title>
        <authorList>
            <person name="Sorokin D.Y."/>
            <person name="Merkel A.Y."/>
        </authorList>
    </citation>
    <scope>NUCLEOTIDE SEQUENCE</scope>
    <source>
        <strain evidence="4">24KS-1</strain>
    </source>
</reference>
<dbReference type="GO" id="GO:0030170">
    <property type="term" value="F:pyridoxal phosphate binding"/>
    <property type="evidence" value="ECO:0007669"/>
    <property type="project" value="TreeGrafter"/>
</dbReference>